<evidence type="ECO:0000313" key="5">
    <source>
        <dbReference type="EMBL" id="TFK53037.1"/>
    </source>
</evidence>
<accession>A0A5C3N8A6</accession>
<evidence type="ECO:0000256" key="3">
    <source>
        <dbReference type="SAM" id="SignalP"/>
    </source>
</evidence>
<feature type="signal peptide" evidence="3">
    <location>
        <begin position="1"/>
        <end position="21"/>
    </location>
</feature>
<evidence type="ECO:0000256" key="1">
    <source>
        <dbReference type="ARBA" id="ARBA00022729"/>
    </source>
</evidence>
<dbReference type="EMBL" id="ML213508">
    <property type="protein sequence ID" value="TFK53037.1"/>
    <property type="molecule type" value="Genomic_DNA"/>
</dbReference>
<dbReference type="STRING" id="5364.A0A5C3N8A6"/>
<evidence type="ECO:0000256" key="2">
    <source>
        <dbReference type="SAM" id="MobiDB-lite"/>
    </source>
</evidence>
<evidence type="ECO:0000259" key="4">
    <source>
        <dbReference type="Pfam" id="PF10342"/>
    </source>
</evidence>
<dbReference type="Proteomes" id="UP000305948">
    <property type="component" value="Unassembled WGS sequence"/>
</dbReference>
<feature type="chain" id="PRO_5022932792" description="Yeast cell wall synthesis Kre9/Knh1-like N-terminal domain-containing protein" evidence="3">
    <location>
        <begin position="22"/>
        <end position="224"/>
    </location>
</feature>
<sequence>MVFLYHILAFTVLCTINIARAELYVASPAAGSTCHAGQPCTVTWLDNGEVPLLSSLGACTVGLYTGSDELLQEIEPVNPASTLSLQFTPNAAVGPNGDGYYVRFQLDGMSGSTPTQISSLTSTVPVASSVSSPTPQSVTSTSTIGTISLPSLSSSSLASTATIPSSRTSSSSLSTSLRSSASSTSPAASSSPSSSGTSSAPTLRSDPMLCATALLTLLSLYMFC</sequence>
<dbReference type="OrthoDB" id="2432613at2759"/>
<proteinExistence type="predicted"/>
<protein>
    <recommendedName>
        <fullName evidence="4">Yeast cell wall synthesis Kre9/Knh1-like N-terminal domain-containing protein</fullName>
    </recommendedName>
</protein>
<dbReference type="PANTHER" id="PTHR40633">
    <property type="entry name" value="MATRIX PROTEIN, PUTATIVE (AFU_ORTHOLOGUE AFUA_8G05410)-RELATED"/>
    <property type="match status" value="1"/>
</dbReference>
<name>A0A5C3N8A6_9AGAM</name>
<dbReference type="InterPro" id="IPR018466">
    <property type="entry name" value="Kre9/Knh1-like_N"/>
</dbReference>
<keyword evidence="6" id="KW-1185">Reference proteome</keyword>
<dbReference type="PANTHER" id="PTHR40633:SF1">
    <property type="entry name" value="GPI ANCHORED SERINE-THREONINE RICH PROTEIN (AFU_ORTHOLOGUE AFUA_1G03630)"/>
    <property type="match status" value="1"/>
</dbReference>
<evidence type="ECO:0000313" key="6">
    <source>
        <dbReference type="Proteomes" id="UP000305948"/>
    </source>
</evidence>
<dbReference type="Pfam" id="PF10342">
    <property type="entry name" value="Kre9_KNH"/>
    <property type="match status" value="1"/>
</dbReference>
<keyword evidence="1 3" id="KW-0732">Signal</keyword>
<dbReference type="InterPro" id="IPR052982">
    <property type="entry name" value="SRP1/TIP1-like"/>
</dbReference>
<feature type="region of interest" description="Disordered" evidence="2">
    <location>
        <begin position="160"/>
        <end position="202"/>
    </location>
</feature>
<gene>
    <name evidence="5" type="ORF">OE88DRAFT_1334691</name>
</gene>
<dbReference type="AlphaFoldDB" id="A0A5C3N8A6"/>
<feature type="domain" description="Yeast cell wall synthesis Kre9/Knh1-like N-terminal" evidence="4">
    <location>
        <begin position="27"/>
        <end position="113"/>
    </location>
</feature>
<reference evidence="5 6" key="1">
    <citation type="journal article" date="2019" name="Nat. Ecol. Evol.">
        <title>Megaphylogeny resolves global patterns of mushroom evolution.</title>
        <authorList>
            <person name="Varga T."/>
            <person name="Krizsan K."/>
            <person name="Foldi C."/>
            <person name="Dima B."/>
            <person name="Sanchez-Garcia M."/>
            <person name="Sanchez-Ramirez S."/>
            <person name="Szollosi G.J."/>
            <person name="Szarkandi J.G."/>
            <person name="Papp V."/>
            <person name="Albert L."/>
            <person name="Andreopoulos W."/>
            <person name="Angelini C."/>
            <person name="Antonin V."/>
            <person name="Barry K.W."/>
            <person name="Bougher N.L."/>
            <person name="Buchanan P."/>
            <person name="Buyck B."/>
            <person name="Bense V."/>
            <person name="Catcheside P."/>
            <person name="Chovatia M."/>
            <person name="Cooper J."/>
            <person name="Damon W."/>
            <person name="Desjardin D."/>
            <person name="Finy P."/>
            <person name="Geml J."/>
            <person name="Haridas S."/>
            <person name="Hughes K."/>
            <person name="Justo A."/>
            <person name="Karasinski D."/>
            <person name="Kautmanova I."/>
            <person name="Kiss B."/>
            <person name="Kocsube S."/>
            <person name="Kotiranta H."/>
            <person name="LaButti K.M."/>
            <person name="Lechner B.E."/>
            <person name="Liimatainen K."/>
            <person name="Lipzen A."/>
            <person name="Lukacs Z."/>
            <person name="Mihaltcheva S."/>
            <person name="Morgado L.N."/>
            <person name="Niskanen T."/>
            <person name="Noordeloos M.E."/>
            <person name="Ohm R.A."/>
            <person name="Ortiz-Santana B."/>
            <person name="Ovrebo C."/>
            <person name="Racz N."/>
            <person name="Riley R."/>
            <person name="Savchenko A."/>
            <person name="Shiryaev A."/>
            <person name="Soop K."/>
            <person name="Spirin V."/>
            <person name="Szebenyi C."/>
            <person name="Tomsovsky M."/>
            <person name="Tulloss R.E."/>
            <person name="Uehling J."/>
            <person name="Grigoriev I.V."/>
            <person name="Vagvolgyi C."/>
            <person name="Papp T."/>
            <person name="Martin F.M."/>
            <person name="Miettinen O."/>
            <person name="Hibbett D.S."/>
            <person name="Nagy L.G."/>
        </authorList>
    </citation>
    <scope>NUCLEOTIDE SEQUENCE [LARGE SCALE GENOMIC DNA]</scope>
    <source>
        <strain evidence="5 6">OMC1185</strain>
    </source>
</reference>
<organism evidence="5 6">
    <name type="scientific">Heliocybe sulcata</name>
    <dbReference type="NCBI Taxonomy" id="5364"/>
    <lineage>
        <taxon>Eukaryota</taxon>
        <taxon>Fungi</taxon>
        <taxon>Dikarya</taxon>
        <taxon>Basidiomycota</taxon>
        <taxon>Agaricomycotina</taxon>
        <taxon>Agaricomycetes</taxon>
        <taxon>Gloeophyllales</taxon>
        <taxon>Gloeophyllaceae</taxon>
        <taxon>Heliocybe</taxon>
    </lineage>
</organism>